<evidence type="ECO:0008006" key="3">
    <source>
        <dbReference type="Google" id="ProtNLM"/>
    </source>
</evidence>
<gene>
    <name evidence="1" type="ORF">A2W41_04990</name>
</gene>
<dbReference type="SUPFAM" id="SSF50447">
    <property type="entry name" value="Translation proteins"/>
    <property type="match status" value="1"/>
</dbReference>
<sequence>MDEQPIGKVIHYFDKAMVAVVKLDGAIATGDNIKIVKGDNEFEMTVDSMQINHEPVERGKSGEEVAVKVTNPTKEGALVYKVA</sequence>
<dbReference type="Proteomes" id="UP000176700">
    <property type="component" value="Unassembled WGS sequence"/>
</dbReference>
<protein>
    <recommendedName>
        <fullName evidence="3">Translation elongation factor-like protein</fullName>
    </recommendedName>
</protein>
<evidence type="ECO:0000313" key="2">
    <source>
        <dbReference type="Proteomes" id="UP000176700"/>
    </source>
</evidence>
<accession>A0A1G2G015</accession>
<evidence type="ECO:0000313" key="1">
    <source>
        <dbReference type="EMBL" id="OGZ43674.1"/>
    </source>
</evidence>
<dbReference type="InterPro" id="IPR009000">
    <property type="entry name" value="Transl_B-barrel_sf"/>
</dbReference>
<proteinExistence type="predicted"/>
<dbReference type="AlphaFoldDB" id="A0A1G2G015"/>
<name>A0A1G2G015_9BACT</name>
<organism evidence="1 2">
    <name type="scientific">Candidatus Ryanbacteria bacterium RIFCSPHIGHO2_01_45_13</name>
    <dbReference type="NCBI Taxonomy" id="1802112"/>
    <lineage>
        <taxon>Bacteria</taxon>
        <taxon>Candidatus Ryaniibacteriota</taxon>
    </lineage>
</organism>
<dbReference type="EMBL" id="MHNI01000004">
    <property type="protein sequence ID" value="OGZ43674.1"/>
    <property type="molecule type" value="Genomic_DNA"/>
</dbReference>
<comment type="caution">
    <text evidence="1">The sequence shown here is derived from an EMBL/GenBank/DDBJ whole genome shotgun (WGS) entry which is preliminary data.</text>
</comment>
<dbReference type="Gene3D" id="2.40.30.10">
    <property type="entry name" value="Translation factors"/>
    <property type="match status" value="1"/>
</dbReference>
<reference evidence="1 2" key="1">
    <citation type="journal article" date="2016" name="Nat. Commun.">
        <title>Thousands of microbial genomes shed light on interconnected biogeochemical processes in an aquifer system.</title>
        <authorList>
            <person name="Anantharaman K."/>
            <person name="Brown C.T."/>
            <person name="Hug L.A."/>
            <person name="Sharon I."/>
            <person name="Castelle C.J."/>
            <person name="Probst A.J."/>
            <person name="Thomas B.C."/>
            <person name="Singh A."/>
            <person name="Wilkins M.J."/>
            <person name="Karaoz U."/>
            <person name="Brodie E.L."/>
            <person name="Williams K.H."/>
            <person name="Hubbard S.S."/>
            <person name="Banfield J.F."/>
        </authorList>
    </citation>
    <scope>NUCLEOTIDE SEQUENCE [LARGE SCALE GENOMIC DNA]</scope>
</reference>